<dbReference type="InterPro" id="IPR033113">
    <property type="entry name" value="PLA2_histidine"/>
</dbReference>
<dbReference type="FunFam" id="1.20.90.10:FF:000005">
    <property type="entry name" value="Secretory phospholipase A2"/>
    <property type="match status" value="1"/>
</dbReference>
<accession>A0AAV3NHV9</accession>
<dbReference type="GO" id="GO:0046872">
    <property type="term" value="F:metal ion binding"/>
    <property type="evidence" value="ECO:0007669"/>
    <property type="project" value="UniProtKB-KW"/>
</dbReference>
<keyword evidence="11" id="KW-0442">Lipid degradation</keyword>
<feature type="chain" id="PRO_5043595779" description="phospholipase A2" evidence="14">
    <location>
        <begin position="24"/>
        <end position="136"/>
    </location>
</feature>
<evidence type="ECO:0000256" key="6">
    <source>
        <dbReference type="ARBA" id="ARBA00022525"/>
    </source>
</evidence>
<evidence type="ECO:0000313" key="16">
    <source>
        <dbReference type="Proteomes" id="UP001454036"/>
    </source>
</evidence>
<keyword evidence="12" id="KW-0443">Lipid metabolism</keyword>
<keyword evidence="13" id="KW-1015">Disulfide bond</keyword>
<evidence type="ECO:0000256" key="14">
    <source>
        <dbReference type="SAM" id="SignalP"/>
    </source>
</evidence>
<keyword evidence="6" id="KW-0964">Secreted</keyword>
<dbReference type="GO" id="GO:0006644">
    <property type="term" value="P:phospholipid metabolic process"/>
    <property type="evidence" value="ECO:0007669"/>
    <property type="project" value="InterPro"/>
</dbReference>
<evidence type="ECO:0000256" key="11">
    <source>
        <dbReference type="ARBA" id="ARBA00022963"/>
    </source>
</evidence>
<evidence type="ECO:0000256" key="2">
    <source>
        <dbReference type="ARBA" id="ARBA00001913"/>
    </source>
</evidence>
<name>A0AAV3NHV9_LITER</name>
<comment type="catalytic activity">
    <reaction evidence="1">
        <text>a 1,2-diacyl-sn-glycero-3-phosphocholine + H2O = a 1-acyl-sn-glycero-3-phosphocholine + a fatty acid + H(+)</text>
        <dbReference type="Rhea" id="RHEA:15801"/>
        <dbReference type="ChEBI" id="CHEBI:15377"/>
        <dbReference type="ChEBI" id="CHEBI:15378"/>
        <dbReference type="ChEBI" id="CHEBI:28868"/>
        <dbReference type="ChEBI" id="CHEBI:57643"/>
        <dbReference type="ChEBI" id="CHEBI:58168"/>
        <dbReference type="EC" id="3.1.1.4"/>
    </reaction>
</comment>
<keyword evidence="16" id="KW-1185">Reference proteome</keyword>
<evidence type="ECO:0000256" key="3">
    <source>
        <dbReference type="ARBA" id="ARBA00004613"/>
    </source>
</evidence>
<dbReference type="GO" id="GO:0004623">
    <property type="term" value="F:phospholipase A2 activity"/>
    <property type="evidence" value="ECO:0007669"/>
    <property type="project" value="UniProtKB-EC"/>
</dbReference>
<dbReference type="Proteomes" id="UP001454036">
    <property type="component" value="Unassembled WGS sequence"/>
</dbReference>
<reference evidence="15 16" key="1">
    <citation type="submission" date="2024-01" db="EMBL/GenBank/DDBJ databases">
        <title>The complete chloroplast genome sequence of Lithospermum erythrorhizon: insights into the phylogenetic relationship among Boraginaceae species and the maternal lineages of purple gromwells.</title>
        <authorList>
            <person name="Okada T."/>
            <person name="Watanabe K."/>
        </authorList>
    </citation>
    <scope>NUCLEOTIDE SEQUENCE [LARGE SCALE GENOMIC DNA]</scope>
</reference>
<evidence type="ECO:0000256" key="12">
    <source>
        <dbReference type="ARBA" id="ARBA00023098"/>
    </source>
</evidence>
<proteinExistence type="inferred from homology"/>
<organism evidence="15 16">
    <name type="scientific">Lithospermum erythrorhizon</name>
    <name type="common">Purple gromwell</name>
    <name type="synonym">Lithospermum officinale var. erythrorhizon</name>
    <dbReference type="NCBI Taxonomy" id="34254"/>
    <lineage>
        <taxon>Eukaryota</taxon>
        <taxon>Viridiplantae</taxon>
        <taxon>Streptophyta</taxon>
        <taxon>Embryophyta</taxon>
        <taxon>Tracheophyta</taxon>
        <taxon>Spermatophyta</taxon>
        <taxon>Magnoliopsida</taxon>
        <taxon>eudicotyledons</taxon>
        <taxon>Gunneridae</taxon>
        <taxon>Pentapetalae</taxon>
        <taxon>asterids</taxon>
        <taxon>lamiids</taxon>
        <taxon>Boraginales</taxon>
        <taxon>Boraginaceae</taxon>
        <taxon>Boraginoideae</taxon>
        <taxon>Lithospermeae</taxon>
        <taxon>Lithospermum</taxon>
    </lineage>
</organism>
<evidence type="ECO:0000256" key="10">
    <source>
        <dbReference type="ARBA" id="ARBA00022837"/>
    </source>
</evidence>
<dbReference type="AlphaFoldDB" id="A0AAV3NHV9"/>
<protein>
    <recommendedName>
        <fullName evidence="5">phospholipase A2</fullName>
        <ecNumber evidence="5">3.1.1.4</ecNumber>
    </recommendedName>
</protein>
<keyword evidence="9" id="KW-0378">Hydrolase</keyword>
<keyword evidence="7" id="KW-0479">Metal-binding</keyword>
<evidence type="ECO:0000256" key="5">
    <source>
        <dbReference type="ARBA" id="ARBA00013278"/>
    </source>
</evidence>
<dbReference type="Gene3D" id="1.20.90.10">
    <property type="entry name" value="Phospholipase A2 domain"/>
    <property type="match status" value="1"/>
</dbReference>
<evidence type="ECO:0000256" key="7">
    <source>
        <dbReference type="ARBA" id="ARBA00022723"/>
    </source>
</evidence>
<evidence type="ECO:0000256" key="4">
    <source>
        <dbReference type="ARBA" id="ARBA00007056"/>
    </source>
</evidence>
<dbReference type="GO" id="GO:0012505">
    <property type="term" value="C:endomembrane system"/>
    <property type="evidence" value="ECO:0007669"/>
    <property type="project" value="UniProtKB-ARBA"/>
</dbReference>
<comment type="cofactor">
    <cofactor evidence="2">
        <name>Ca(2+)</name>
        <dbReference type="ChEBI" id="CHEBI:29108"/>
    </cofactor>
</comment>
<keyword evidence="8 14" id="KW-0732">Signal</keyword>
<gene>
    <name evidence="15" type="ORF">LIER_00141</name>
</gene>
<comment type="caution">
    <text evidence="15">The sequence shown here is derived from an EMBL/GenBank/DDBJ whole genome shotgun (WGS) entry which is preliminary data.</text>
</comment>
<dbReference type="GO" id="GO:0016042">
    <property type="term" value="P:lipid catabolic process"/>
    <property type="evidence" value="ECO:0007669"/>
    <property type="project" value="UniProtKB-KW"/>
</dbReference>
<dbReference type="PROSITE" id="PS00118">
    <property type="entry name" value="PA2_HIS"/>
    <property type="match status" value="1"/>
</dbReference>
<dbReference type="SUPFAM" id="SSF48619">
    <property type="entry name" value="Phospholipase A2, PLA2"/>
    <property type="match status" value="1"/>
</dbReference>
<dbReference type="EMBL" id="BAABME010000009">
    <property type="protein sequence ID" value="GAA0138386.1"/>
    <property type="molecule type" value="Genomic_DNA"/>
</dbReference>
<evidence type="ECO:0000256" key="9">
    <source>
        <dbReference type="ARBA" id="ARBA00022801"/>
    </source>
</evidence>
<evidence type="ECO:0000256" key="1">
    <source>
        <dbReference type="ARBA" id="ARBA00001604"/>
    </source>
</evidence>
<feature type="signal peptide" evidence="14">
    <location>
        <begin position="1"/>
        <end position="23"/>
    </location>
</feature>
<keyword evidence="10" id="KW-0106">Calcium</keyword>
<evidence type="ECO:0000313" key="15">
    <source>
        <dbReference type="EMBL" id="GAA0138386.1"/>
    </source>
</evidence>
<comment type="similarity">
    <text evidence="4">Belongs to the phospholipase A2 family.</text>
</comment>
<dbReference type="GO" id="GO:0005576">
    <property type="term" value="C:extracellular region"/>
    <property type="evidence" value="ECO:0007669"/>
    <property type="project" value="UniProtKB-SubCell"/>
</dbReference>
<dbReference type="EC" id="3.1.1.4" evidence="5"/>
<evidence type="ECO:0000256" key="13">
    <source>
        <dbReference type="ARBA" id="ARBA00023157"/>
    </source>
</evidence>
<comment type="subcellular location">
    <subcellularLocation>
        <location evidence="3">Secreted</location>
    </subcellularLocation>
</comment>
<sequence>MLRIKAFATFFLLFFSIFPSIYSQEICSRTCVAENCNAVSIRYGKYCGVGWTGCEGEKPCDDVDACCKVHDDCTGKKGVNNVKCHTKFKSCITKVLKSGKVGFSSECPYSTVVPTMAQGMDMAILFSQMSNMKTDL</sequence>
<evidence type="ECO:0000256" key="8">
    <source>
        <dbReference type="ARBA" id="ARBA00022729"/>
    </source>
</evidence>
<dbReference type="InterPro" id="IPR036444">
    <property type="entry name" value="PLipase_A2_dom_sf"/>
</dbReference>
<dbReference type="GO" id="GO:0050482">
    <property type="term" value="P:arachidonate secretion"/>
    <property type="evidence" value="ECO:0007669"/>
    <property type="project" value="InterPro"/>
</dbReference>